<proteinExistence type="predicted"/>
<keyword evidence="4" id="KW-0677">Repeat</keyword>
<keyword evidence="10" id="KW-1185">Reference proteome</keyword>
<feature type="transmembrane region" description="Helical" evidence="7">
    <location>
        <begin position="32"/>
        <end position="54"/>
    </location>
</feature>
<reference evidence="10" key="1">
    <citation type="journal article" date="2019" name="Int. J. Syst. Evol. Microbiol.">
        <title>The Global Catalogue of Microorganisms (GCM) 10K type strain sequencing project: providing services to taxonomists for standard genome sequencing and annotation.</title>
        <authorList>
            <consortium name="The Broad Institute Genomics Platform"/>
            <consortium name="The Broad Institute Genome Sequencing Center for Infectious Disease"/>
            <person name="Wu L."/>
            <person name="Ma J."/>
        </authorList>
    </citation>
    <scope>NUCLEOTIDE SEQUENCE [LARGE SCALE GENOMIC DNA]</scope>
    <source>
        <strain evidence="10">JCM 18326</strain>
    </source>
</reference>
<evidence type="ECO:0000256" key="4">
    <source>
        <dbReference type="ARBA" id="ARBA00022737"/>
    </source>
</evidence>
<evidence type="ECO:0000256" key="3">
    <source>
        <dbReference type="ARBA" id="ARBA00022692"/>
    </source>
</evidence>
<dbReference type="InterPro" id="IPR031312">
    <property type="entry name" value="Na/sul_symport_CS"/>
</dbReference>
<dbReference type="PANTHER" id="PTHR43652">
    <property type="entry name" value="BASIC AMINO ACID ANTIPORTER YFCC-RELATED"/>
    <property type="match status" value="1"/>
</dbReference>
<feature type="domain" description="RCK C-terminal" evidence="8">
    <location>
        <begin position="299"/>
        <end position="385"/>
    </location>
</feature>
<accession>A0ABP9D6H5</accession>
<keyword evidence="3 7" id="KW-0812">Transmembrane</keyword>
<keyword evidence="2" id="KW-0813">Transport</keyword>
<dbReference type="InterPro" id="IPR051679">
    <property type="entry name" value="DASS-Related_Transporters"/>
</dbReference>
<evidence type="ECO:0000256" key="7">
    <source>
        <dbReference type="SAM" id="Phobius"/>
    </source>
</evidence>
<dbReference type="InterPro" id="IPR036721">
    <property type="entry name" value="RCK_C_sf"/>
</dbReference>
<feature type="transmembrane region" description="Helical" evidence="7">
    <location>
        <begin position="7"/>
        <end position="26"/>
    </location>
</feature>
<feature type="transmembrane region" description="Helical" evidence="7">
    <location>
        <begin position="570"/>
        <end position="588"/>
    </location>
</feature>
<name>A0ABP9D6H5_9BACT</name>
<dbReference type="SUPFAM" id="SSF116726">
    <property type="entry name" value="TrkA C-terminal domain-like"/>
    <property type="match status" value="2"/>
</dbReference>
<feature type="transmembrane region" description="Helical" evidence="7">
    <location>
        <begin position="421"/>
        <end position="439"/>
    </location>
</feature>
<feature type="transmembrane region" description="Helical" evidence="7">
    <location>
        <begin position="61"/>
        <end position="78"/>
    </location>
</feature>
<feature type="transmembrane region" description="Helical" evidence="7">
    <location>
        <begin position="490"/>
        <end position="519"/>
    </location>
</feature>
<dbReference type="Pfam" id="PF03600">
    <property type="entry name" value="CitMHS"/>
    <property type="match status" value="1"/>
</dbReference>
<feature type="transmembrane region" description="Helical" evidence="7">
    <location>
        <begin position="451"/>
        <end position="470"/>
    </location>
</feature>
<dbReference type="PROSITE" id="PS51202">
    <property type="entry name" value="RCK_C"/>
    <property type="match status" value="2"/>
</dbReference>
<evidence type="ECO:0000313" key="9">
    <source>
        <dbReference type="EMBL" id="GAA4826710.1"/>
    </source>
</evidence>
<sequence>MSIDLQFHKWIVLLVLAGLVILLIKGKYTPSYLFIGAAGILVVLKILPMTVLVGGLANTQILTVFLVIMVSAIVQKNFNPYQLFDYFLGKAKTPKTFLVRMNAIVAGLSSVFNNTPIVVMMMPYVYEKAKEYKISPSKLLMPLSFSAILGGMITLIGTSTNLVLNGLLESNNVKLLSFMDFFIPGILVTVVGIIYLYFFGYHRLENKSLMMDEIGHGVRSYFIETKLTPSSQYIGQSIHQLGIRDRKGVNPIEIIRGEEVINVVLSTAVRLEANDRIIFSGSIDDILELLEENTDLVIAKNPRFQLNDSLKLLEVSIPANSPLEDVKVKDANFRKTYNSTIIAVHRNGEMLSGRLGEIELKRGDVLLITTSELISIAQLKKDFYILSHTNYEEIKSNEYAKYFLALTLGFLGMAFGQIISLFTALLLTVFLAVILKLITPRLLRQTVDLHLLSIMVTALALGDLFIRSGASKLITQNMMLLLEPTGTLGVLIGIMLLTVFLTSFITNVAAVSVAFPLAYSVSEQLGVDGEVFYLGIAFAASAAFITPIGYQTNMIVSGPGGYTTKDFLKVGSPMLLLYFTTVIVYLTIRYQII</sequence>
<feature type="transmembrane region" description="Helical" evidence="7">
    <location>
        <begin position="181"/>
        <end position="201"/>
    </location>
</feature>
<dbReference type="Gene3D" id="3.30.70.1450">
    <property type="entry name" value="Regulator of K+ conductance, C-terminal domain"/>
    <property type="match status" value="2"/>
</dbReference>
<comment type="subcellular location">
    <subcellularLocation>
        <location evidence="1">Membrane</location>
        <topology evidence="1">Multi-pass membrane protein</topology>
    </subcellularLocation>
</comment>
<evidence type="ECO:0000256" key="2">
    <source>
        <dbReference type="ARBA" id="ARBA00022448"/>
    </source>
</evidence>
<organism evidence="9 10">
    <name type="scientific">Algivirga pacifica</name>
    <dbReference type="NCBI Taxonomy" id="1162670"/>
    <lineage>
        <taxon>Bacteria</taxon>
        <taxon>Pseudomonadati</taxon>
        <taxon>Bacteroidota</taxon>
        <taxon>Cytophagia</taxon>
        <taxon>Cytophagales</taxon>
        <taxon>Flammeovirgaceae</taxon>
        <taxon>Algivirga</taxon>
    </lineage>
</organism>
<dbReference type="Pfam" id="PF02080">
    <property type="entry name" value="TrkA_C"/>
    <property type="match status" value="2"/>
</dbReference>
<dbReference type="PROSITE" id="PS01271">
    <property type="entry name" value="NA_SULFATE"/>
    <property type="match status" value="1"/>
</dbReference>
<keyword evidence="5 7" id="KW-1133">Transmembrane helix</keyword>
<comment type="caution">
    <text evidence="9">The sequence shown here is derived from an EMBL/GenBank/DDBJ whole genome shotgun (WGS) entry which is preliminary data.</text>
</comment>
<evidence type="ECO:0000256" key="1">
    <source>
        <dbReference type="ARBA" id="ARBA00004141"/>
    </source>
</evidence>
<dbReference type="InterPro" id="IPR004680">
    <property type="entry name" value="Cit_transptr-like_dom"/>
</dbReference>
<dbReference type="RefSeq" id="WP_345369590.1">
    <property type="nucleotide sequence ID" value="NZ_BAABJX010000017.1"/>
</dbReference>
<feature type="transmembrane region" description="Helical" evidence="7">
    <location>
        <begin position="98"/>
        <end position="119"/>
    </location>
</feature>
<evidence type="ECO:0000313" key="10">
    <source>
        <dbReference type="Proteomes" id="UP001500298"/>
    </source>
</evidence>
<evidence type="ECO:0000256" key="6">
    <source>
        <dbReference type="ARBA" id="ARBA00023136"/>
    </source>
</evidence>
<dbReference type="EMBL" id="BAABJX010000017">
    <property type="protein sequence ID" value="GAA4826710.1"/>
    <property type="molecule type" value="Genomic_DNA"/>
</dbReference>
<keyword evidence="6 7" id="KW-0472">Membrane</keyword>
<dbReference type="PANTHER" id="PTHR43652:SF2">
    <property type="entry name" value="BASIC AMINO ACID ANTIPORTER YFCC-RELATED"/>
    <property type="match status" value="1"/>
</dbReference>
<gene>
    <name evidence="9" type="ORF">GCM10023331_09240</name>
</gene>
<dbReference type="Proteomes" id="UP001500298">
    <property type="component" value="Unassembled WGS sequence"/>
</dbReference>
<evidence type="ECO:0000256" key="5">
    <source>
        <dbReference type="ARBA" id="ARBA00022989"/>
    </source>
</evidence>
<dbReference type="InterPro" id="IPR006037">
    <property type="entry name" value="RCK_C"/>
</dbReference>
<feature type="domain" description="RCK C-terminal" evidence="8">
    <location>
        <begin position="209"/>
        <end position="295"/>
    </location>
</feature>
<feature type="transmembrane region" description="Helical" evidence="7">
    <location>
        <begin position="531"/>
        <end position="550"/>
    </location>
</feature>
<evidence type="ECO:0000259" key="8">
    <source>
        <dbReference type="PROSITE" id="PS51202"/>
    </source>
</evidence>
<feature type="transmembrane region" description="Helical" evidence="7">
    <location>
        <begin position="139"/>
        <end position="161"/>
    </location>
</feature>
<protein>
    <submittedName>
        <fullName evidence="9">SLC13 family permease</fullName>
    </submittedName>
</protein>